<dbReference type="Proteomes" id="UP000016743">
    <property type="component" value="Chromosome"/>
</dbReference>
<dbReference type="EMBL" id="CP006734">
    <property type="protein sequence ID" value="AGW41769.1"/>
    <property type="molecule type" value="Genomic_DNA"/>
</dbReference>
<dbReference type="eggNOG" id="COG0028">
    <property type="taxonomic scope" value="Bacteria"/>
</dbReference>
<dbReference type="KEGG" id="lxy:O159_17270"/>
<dbReference type="InterPro" id="IPR029061">
    <property type="entry name" value="THDP-binding"/>
</dbReference>
<dbReference type="HOGENOM" id="CLU_2523469_0_0_11"/>
<dbReference type="SUPFAM" id="SSF52518">
    <property type="entry name" value="Thiamin diphosphate-binding fold (THDP-binding)"/>
    <property type="match status" value="1"/>
</dbReference>
<accession>U3P8H0</accession>
<evidence type="ECO:0000313" key="2">
    <source>
        <dbReference type="Proteomes" id="UP000016743"/>
    </source>
</evidence>
<reference evidence="1 2" key="1">
    <citation type="journal article" date="2013" name="Genome Announc.">
        <title>Complete Genome Sequence of Leifsonia xyli subsp. cynodontis Strain DSM46306, a Gram-Positive Bacterial Pathogen of Grasses.</title>
        <authorList>
            <person name="Monteiro-Vitorello C.B."/>
            <person name="Zerillo M.M."/>
            <person name="Van Sluys M.A."/>
            <person name="Camargo L.E."/>
            <person name="Kitajima J.P."/>
        </authorList>
    </citation>
    <scope>NUCLEOTIDE SEQUENCE [LARGE SCALE GENOMIC DNA]</scope>
    <source>
        <strain evidence="1 2">DSM 46306</strain>
    </source>
</reference>
<keyword evidence="2" id="KW-1185">Reference proteome</keyword>
<evidence type="ECO:0000313" key="1">
    <source>
        <dbReference type="EMBL" id="AGW41769.1"/>
    </source>
</evidence>
<protein>
    <submittedName>
        <fullName evidence="1">Uncharacterized protein</fullName>
    </submittedName>
</protein>
<sequence length="84" mass="9361">MLIPEIDFAAVARAFDAEGVVVRTVADLDALAEWTAHDARERPFLLLDLRISGSVIAPYYQEIIRMKSSVHQPVQHAHRGHSSP</sequence>
<dbReference type="AlphaFoldDB" id="U3P8H0"/>
<proteinExistence type="predicted"/>
<gene>
    <name evidence="1" type="ORF">O159_17270</name>
</gene>
<dbReference type="Gene3D" id="3.40.50.970">
    <property type="match status" value="1"/>
</dbReference>
<dbReference type="GO" id="GO:0000287">
    <property type="term" value="F:magnesium ion binding"/>
    <property type="evidence" value="ECO:0007669"/>
    <property type="project" value="UniProtKB-ARBA"/>
</dbReference>
<name>U3P8H0_LEIXC</name>
<dbReference type="STRING" id="1389489.O159_17270"/>
<dbReference type="PATRIC" id="fig|1389489.3.peg.1661"/>
<organism evidence="1 2">
    <name type="scientific">Leifsonia xyli subsp. cynodontis DSM 46306</name>
    <dbReference type="NCBI Taxonomy" id="1389489"/>
    <lineage>
        <taxon>Bacteria</taxon>
        <taxon>Bacillati</taxon>
        <taxon>Actinomycetota</taxon>
        <taxon>Actinomycetes</taxon>
        <taxon>Micrococcales</taxon>
        <taxon>Microbacteriaceae</taxon>
        <taxon>Leifsonia</taxon>
    </lineage>
</organism>